<dbReference type="InterPro" id="IPR011044">
    <property type="entry name" value="Quino_amine_DH_bsu"/>
</dbReference>
<reference evidence="2 3" key="1">
    <citation type="submission" date="2022-11" db="EMBL/GenBank/DDBJ databases">
        <title>Minimal conservation of predation-associated metabolite biosynthetic gene clusters underscores biosynthetic potential of Myxococcota including descriptions for ten novel species: Archangium lansinium sp. nov., Myxococcus landrumus sp. nov., Nannocystis bai.</title>
        <authorList>
            <person name="Ahearne A."/>
            <person name="Stevens C."/>
            <person name="Dowd S."/>
        </authorList>
    </citation>
    <scope>NUCLEOTIDE SEQUENCE [LARGE SCALE GENOMIC DNA]</scope>
    <source>
        <strain evidence="2 3">NCELM</strain>
    </source>
</reference>
<dbReference type="SUPFAM" id="SSF50969">
    <property type="entry name" value="YVTN repeat-like/Quinoprotein amine dehydrogenase"/>
    <property type="match status" value="1"/>
</dbReference>
<dbReference type="PROSITE" id="PS51257">
    <property type="entry name" value="PROKAR_LIPOPROTEIN"/>
    <property type="match status" value="1"/>
</dbReference>
<comment type="caution">
    <text evidence="2">The sequence shown here is derived from an EMBL/GenBank/DDBJ whole genome shotgun (WGS) entry which is preliminary data.</text>
</comment>
<sequence>MTTPKSATIPLRVGLVAGALVITGCWSIDGDLGVFTEGDTATGGDGTSTSESAGTSVGSDPGTGTAAPTSTDGGDENGESGEIVCPEGHPKLAPLWTAEFELDPEEGYLQDSFAVLSDGRIAVAAGSWSTFPEGSGVLWVGGDGSAQDWAFSPEDRPGYGPLGVRRAPDDSLVALGFTVEGEAHPMRLTRVPGDGSAVTVVDADLGQMAWPEDFELVGDSAVVIGRGYEEDEPFVMWVAQVDLDSGVLEWEVSPPSVNPVLGLEIATGPNGEIVAAHGTAGGAAEFKLWRLGDDGSVLWTADLLDPPAKTQELLDVVITPDEQVVALVQHYYPAKITLHAVGLAEGEVRWETQVAVEDESGSPGFGGALVDPDALLLPVARGPETFYSGDAADPITASLVRLSFTGEVLDDTPLPLTGLTAGYRTLKPARGKCGDLLLLHAQGGAELNRLWSFAP</sequence>
<evidence type="ECO:0000256" key="1">
    <source>
        <dbReference type="SAM" id="MobiDB-lite"/>
    </source>
</evidence>
<dbReference type="Proteomes" id="UP001217838">
    <property type="component" value="Unassembled WGS sequence"/>
</dbReference>
<dbReference type="EMBL" id="JAQNDN010000013">
    <property type="protein sequence ID" value="MDC0670567.1"/>
    <property type="molecule type" value="Genomic_DNA"/>
</dbReference>
<feature type="compositionally biased region" description="Low complexity" evidence="1">
    <location>
        <begin position="47"/>
        <end position="59"/>
    </location>
</feature>
<accession>A0ABT5BBX8</accession>
<evidence type="ECO:0000313" key="2">
    <source>
        <dbReference type="EMBL" id="MDC0670567.1"/>
    </source>
</evidence>
<organism evidence="2 3">
    <name type="scientific">Nannocystis radixulma</name>
    <dbReference type="NCBI Taxonomy" id="2995305"/>
    <lineage>
        <taxon>Bacteria</taxon>
        <taxon>Pseudomonadati</taxon>
        <taxon>Myxococcota</taxon>
        <taxon>Polyangia</taxon>
        <taxon>Nannocystales</taxon>
        <taxon>Nannocystaceae</taxon>
        <taxon>Nannocystis</taxon>
    </lineage>
</organism>
<dbReference type="RefSeq" id="WP_272000384.1">
    <property type="nucleotide sequence ID" value="NZ_JAQNDN010000013.1"/>
</dbReference>
<protein>
    <recommendedName>
        <fullName evidence="4">PQQ-like domain-containing protein</fullName>
    </recommendedName>
</protein>
<keyword evidence="3" id="KW-1185">Reference proteome</keyword>
<gene>
    <name evidence="2" type="ORF">POL58_22615</name>
</gene>
<name>A0ABT5BBX8_9BACT</name>
<evidence type="ECO:0000313" key="3">
    <source>
        <dbReference type="Proteomes" id="UP001217838"/>
    </source>
</evidence>
<evidence type="ECO:0008006" key="4">
    <source>
        <dbReference type="Google" id="ProtNLM"/>
    </source>
</evidence>
<feature type="region of interest" description="Disordered" evidence="1">
    <location>
        <begin position="42"/>
        <end position="88"/>
    </location>
</feature>
<proteinExistence type="predicted"/>